<dbReference type="EMBL" id="JAAXOT010000031">
    <property type="protein sequence ID" value="NKY60916.1"/>
    <property type="molecule type" value="Genomic_DNA"/>
</dbReference>
<reference evidence="2 3" key="1">
    <citation type="submission" date="2020-04" db="EMBL/GenBank/DDBJ databases">
        <title>MicrobeNet Type strains.</title>
        <authorList>
            <person name="Nicholson A.C."/>
        </authorList>
    </citation>
    <scope>NUCLEOTIDE SEQUENCE [LARGE SCALE GENOMIC DNA]</scope>
    <source>
        <strain evidence="2 3">JCM 3332</strain>
    </source>
</reference>
<dbReference type="Proteomes" id="UP000570678">
    <property type="component" value="Unassembled WGS sequence"/>
</dbReference>
<name>A0A846YMK3_9NOCA</name>
<keyword evidence="3" id="KW-1185">Reference proteome</keyword>
<dbReference type="AlphaFoldDB" id="A0A846YMK3"/>
<accession>A0A846YMK3</accession>
<protein>
    <submittedName>
        <fullName evidence="2">Uncharacterized protein</fullName>
    </submittedName>
</protein>
<comment type="caution">
    <text evidence="2">The sequence shown here is derived from an EMBL/GenBank/DDBJ whole genome shotgun (WGS) entry which is preliminary data.</text>
</comment>
<evidence type="ECO:0000256" key="1">
    <source>
        <dbReference type="SAM" id="MobiDB-lite"/>
    </source>
</evidence>
<evidence type="ECO:0000313" key="3">
    <source>
        <dbReference type="Proteomes" id="UP000570678"/>
    </source>
</evidence>
<proteinExistence type="predicted"/>
<feature type="compositionally biased region" description="Basic and acidic residues" evidence="1">
    <location>
        <begin position="131"/>
        <end position="141"/>
    </location>
</feature>
<sequence length="141" mass="15571">MGSDAGILSWWSRRQAHRERMQRAAGVASVQLICHRDIWTEIDEWFVGSYGHSKTGRVAKDRIKDRSGDAVEVTLSGVSLVGLLKVAWDWRTSKYAATQAIARRTYDQVAKVIDVVDPDADPGQPIPPIVLDDKLGEQAAG</sequence>
<organism evidence="2 3">
    <name type="scientific">Nocardia flavorosea</name>
    <dbReference type="NCBI Taxonomy" id="53429"/>
    <lineage>
        <taxon>Bacteria</taxon>
        <taxon>Bacillati</taxon>
        <taxon>Actinomycetota</taxon>
        <taxon>Actinomycetes</taxon>
        <taxon>Mycobacteriales</taxon>
        <taxon>Nocardiaceae</taxon>
        <taxon>Nocardia</taxon>
    </lineage>
</organism>
<gene>
    <name evidence="2" type="ORF">HGA15_33230</name>
</gene>
<feature type="region of interest" description="Disordered" evidence="1">
    <location>
        <begin position="118"/>
        <end position="141"/>
    </location>
</feature>
<evidence type="ECO:0000313" key="2">
    <source>
        <dbReference type="EMBL" id="NKY60916.1"/>
    </source>
</evidence>
<dbReference type="RefSeq" id="WP_168433989.1">
    <property type="nucleotide sequence ID" value="NZ_JAAXOT010000031.1"/>
</dbReference>